<accession>A0A0E9W2T9</accession>
<protein>
    <submittedName>
        <fullName evidence="1">Uncharacterized protein</fullName>
    </submittedName>
</protein>
<proteinExistence type="predicted"/>
<organism evidence="1">
    <name type="scientific">Anguilla anguilla</name>
    <name type="common">European freshwater eel</name>
    <name type="synonym">Muraena anguilla</name>
    <dbReference type="NCBI Taxonomy" id="7936"/>
    <lineage>
        <taxon>Eukaryota</taxon>
        <taxon>Metazoa</taxon>
        <taxon>Chordata</taxon>
        <taxon>Craniata</taxon>
        <taxon>Vertebrata</taxon>
        <taxon>Euteleostomi</taxon>
        <taxon>Actinopterygii</taxon>
        <taxon>Neopterygii</taxon>
        <taxon>Teleostei</taxon>
        <taxon>Anguilliformes</taxon>
        <taxon>Anguillidae</taxon>
        <taxon>Anguilla</taxon>
    </lineage>
</organism>
<sequence length="67" mass="7913">MFKNLLYNSHATLNCARYIKNCRTVHLQKAACFDQHVRTLLQTILHCHKNLKNIIKHNHIYTNKLGL</sequence>
<dbReference type="EMBL" id="GBXM01023858">
    <property type="protein sequence ID" value="JAH84719.1"/>
    <property type="molecule type" value="Transcribed_RNA"/>
</dbReference>
<reference evidence="1" key="1">
    <citation type="submission" date="2014-11" db="EMBL/GenBank/DDBJ databases">
        <authorList>
            <person name="Amaro Gonzalez C."/>
        </authorList>
    </citation>
    <scope>NUCLEOTIDE SEQUENCE</scope>
</reference>
<reference evidence="1" key="2">
    <citation type="journal article" date="2015" name="Fish Shellfish Immunol.">
        <title>Early steps in the European eel (Anguilla anguilla)-Vibrio vulnificus interaction in the gills: Role of the RtxA13 toxin.</title>
        <authorList>
            <person name="Callol A."/>
            <person name="Pajuelo D."/>
            <person name="Ebbesson L."/>
            <person name="Teles M."/>
            <person name="MacKenzie S."/>
            <person name="Amaro C."/>
        </authorList>
    </citation>
    <scope>NUCLEOTIDE SEQUENCE</scope>
</reference>
<evidence type="ECO:0000313" key="1">
    <source>
        <dbReference type="EMBL" id="JAH84719.1"/>
    </source>
</evidence>
<dbReference type="AlphaFoldDB" id="A0A0E9W2T9"/>
<name>A0A0E9W2T9_ANGAN</name>